<keyword evidence="3" id="KW-1185">Reference proteome</keyword>
<reference evidence="2" key="1">
    <citation type="submission" date="2022-12" db="EMBL/GenBank/DDBJ databases">
        <title>Genome assemblies of Blomia tropicalis.</title>
        <authorList>
            <person name="Cui Y."/>
        </authorList>
    </citation>
    <scope>NUCLEOTIDE SEQUENCE</scope>
    <source>
        <tissue evidence="2">Adult mites</tissue>
    </source>
</reference>
<evidence type="ECO:0000313" key="3">
    <source>
        <dbReference type="Proteomes" id="UP001142055"/>
    </source>
</evidence>
<dbReference type="Proteomes" id="UP001142055">
    <property type="component" value="Chromosome 3"/>
</dbReference>
<evidence type="ECO:0000313" key="2">
    <source>
        <dbReference type="EMBL" id="KAJ6216243.1"/>
    </source>
</evidence>
<gene>
    <name evidence="2" type="ORF">RDWZM_007400</name>
</gene>
<evidence type="ECO:0000256" key="1">
    <source>
        <dbReference type="SAM" id="MobiDB-lite"/>
    </source>
</evidence>
<protein>
    <submittedName>
        <fullName evidence="2">Uncharacterized protein</fullName>
    </submittedName>
</protein>
<dbReference type="AlphaFoldDB" id="A0A9Q0LXC2"/>
<feature type="compositionally biased region" description="Basic and acidic residues" evidence="1">
    <location>
        <begin position="137"/>
        <end position="148"/>
    </location>
</feature>
<dbReference type="EMBL" id="JAPWDV010000003">
    <property type="protein sequence ID" value="KAJ6216243.1"/>
    <property type="molecule type" value="Genomic_DNA"/>
</dbReference>
<organism evidence="2 3">
    <name type="scientific">Blomia tropicalis</name>
    <name type="common">Mite</name>
    <dbReference type="NCBI Taxonomy" id="40697"/>
    <lineage>
        <taxon>Eukaryota</taxon>
        <taxon>Metazoa</taxon>
        <taxon>Ecdysozoa</taxon>
        <taxon>Arthropoda</taxon>
        <taxon>Chelicerata</taxon>
        <taxon>Arachnida</taxon>
        <taxon>Acari</taxon>
        <taxon>Acariformes</taxon>
        <taxon>Sarcoptiformes</taxon>
        <taxon>Astigmata</taxon>
        <taxon>Glycyphagoidea</taxon>
        <taxon>Echimyopodidae</taxon>
        <taxon>Blomia</taxon>
    </lineage>
</organism>
<comment type="caution">
    <text evidence="2">The sequence shown here is derived from an EMBL/GenBank/DDBJ whole genome shotgun (WGS) entry which is preliminary data.</text>
</comment>
<accession>A0A9Q0LXC2</accession>
<feature type="compositionally biased region" description="Low complexity" evidence="1">
    <location>
        <begin position="185"/>
        <end position="200"/>
    </location>
</feature>
<sequence length="221" mass="25575">MDHSGEPLVIKKTCSRINSEPNESSFHPRQIFNRIRQKGRNFGIRCKTTVELWRKWIKRGILWDRHANRDKVDIDIDENDEIDTLKINENRKESPIVNSNGNVTISIEHNVHKTEEKNGLEDKKSIVHRAFSFKKENEESSDLKKMETETTQPEMKTTTTNKYPIETLASMNIDRIDSIGSGHQSTTTTTTDDSTRTSTTNMIKPRTGAIHRAYNKLKLFF</sequence>
<feature type="region of interest" description="Disordered" evidence="1">
    <location>
        <begin position="177"/>
        <end position="204"/>
    </location>
</feature>
<proteinExistence type="predicted"/>
<feature type="region of interest" description="Disordered" evidence="1">
    <location>
        <begin position="137"/>
        <end position="156"/>
    </location>
</feature>
<name>A0A9Q0LXC2_BLOTA</name>